<dbReference type="InterPro" id="IPR050681">
    <property type="entry name" value="CDF/SLC30A"/>
</dbReference>
<feature type="transmembrane region" description="Helical" evidence="9">
    <location>
        <begin position="155"/>
        <end position="171"/>
    </location>
</feature>
<feature type="transmembrane region" description="Helical" evidence="9">
    <location>
        <begin position="115"/>
        <end position="134"/>
    </location>
</feature>
<dbReference type="Gene3D" id="1.20.1510.10">
    <property type="entry name" value="Cation efflux protein transmembrane domain"/>
    <property type="match status" value="1"/>
</dbReference>
<comment type="caution">
    <text evidence="12">The sequence shown here is derived from an EMBL/GenBank/DDBJ whole genome shotgun (WGS) entry which is preliminary data.</text>
</comment>
<gene>
    <name evidence="12" type="ORF">BST86_11910</name>
</gene>
<keyword evidence="13" id="KW-1185">Reference proteome</keyword>
<dbReference type="InterPro" id="IPR002524">
    <property type="entry name" value="Cation_efflux"/>
</dbReference>
<evidence type="ECO:0000256" key="2">
    <source>
        <dbReference type="ARBA" id="ARBA00008873"/>
    </source>
</evidence>
<feature type="transmembrane region" description="Helical" evidence="9">
    <location>
        <begin position="177"/>
        <end position="193"/>
    </location>
</feature>
<evidence type="ECO:0000256" key="5">
    <source>
        <dbReference type="ARBA" id="ARBA00022906"/>
    </source>
</evidence>
<sequence length="296" mass="33496">MGHNHSHDHSSTRNIRFAFFLNLGFTILEIIGGIYTNSIAIVSDAVHDLGDTLSLGSSWYLQHKSEKKSDQKFSYGYRRLSLLGALINGVVLIIGSAYVIYEAVKRLRNPEPSDAQGMIIFALIGVVVNGYAAYKLTHGRSMNEKVMSWHMIEDVLGWAAVLIAAIVLYFYENQYIDPVLSLLITAYILFNAFKRLRETVYLFLQGIPLDVDLEQIKSGLLGLDHVCSLHHTHIWSQDGQHHVFSTHVILENVETLEQMSGVKKKILDSLDAYDFEHLTIEMEVNQQDCSVRTLEK</sequence>
<proteinExistence type="inferred from homology"/>
<dbReference type="PANTHER" id="PTHR11562">
    <property type="entry name" value="CATION EFFLUX PROTEIN/ ZINC TRANSPORTER"/>
    <property type="match status" value="1"/>
</dbReference>
<dbReference type="NCBIfam" id="TIGR01297">
    <property type="entry name" value="CDF"/>
    <property type="match status" value="1"/>
</dbReference>
<evidence type="ECO:0000259" key="11">
    <source>
        <dbReference type="Pfam" id="PF16916"/>
    </source>
</evidence>
<accession>A0A2S9WW84</accession>
<evidence type="ECO:0000313" key="12">
    <source>
        <dbReference type="EMBL" id="PRP67747.1"/>
    </source>
</evidence>
<keyword evidence="6 9" id="KW-1133">Transmembrane helix</keyword>
<dbReference type="EMBL" id="MQUC01000003">
    <property type="protein sequence ID" value="PRP67747.1"/>
    <property type="molecule type" value="Genomic_DNA"/>
</dbReference>
<name>A0A2S9WW84_9FLAO</name>
<comment type="similarity">
    <text evidence="2">Belongs to the cation diffusion facilitator (CDF) transporter (TC 2.A.4) family. SLC30A subfamily.</text>
</comment>
<dbReference type="GO" id="GO:0005886">
    <property type="term" value="C:plasma membrane"/>
    <property type="evidence" value="ECO:0007669"/>
    <property type="project" value="TreeGrafter"/>
</dbReference>
<feature type="transmembrane region" description="Helical" evidence="9">
    <location>
        <begin position="15"/>
        <end position="35"/>
    </location>
</feature>
<evidence type="ECO:0000313" key="13">
    <source>
        <dbReference type="Proteomes" id="UP000239532"/>
    </source>
</evidence>
<keyword evidence="5" id="KW-0862">Zinc</keyword>
<dbReference type="Proteomes" id="UP000239532">
    <property type="component" value="Unassembled WGS sequence"/>
</dbReference>
<evidence type="ECO:0000256" key="1">
    <source>
        <dbReference type="ARBA" id="ARBA00004141"/>
    </source>
</evidence>
<keyword evidence="5" id="KW-0864">Zinc transport</keyword>
<dbReference type="AlphaFoldDB" id="A0A2S9WW84"/>
<evidence type="ECO:0000256" key="8">
    <source>
        <dbReference type="ARBA" id="ARBA00023136"/>
    </source>
</evidence>
<dbReference type="RefSeq" id="WP_105983449.1">
    <property type="nucleotide sequence ID" value="NZ_MQUC01000003.1"/>
</dbReference>
<dbReference type="InterPro" id="IPR058533">
    <property type="entry name" value="Cation_efflux_TM"/>
</dbReference>
<organism evidence="12 13">
    <name type="scientific">Nonlabens agnitus</name>
    <dbReference type="NCBI Taxonomy" id="870484"/>
    <lineage>
        <taxon>Bacteria</taxon>
        <taxon>Pseudomonadati</taxon>
        <taxon>Bacteroidota</taxon>
        <taxon>Flavobacteriia</taxon>
        <taxon>Flavobacteriales</taxon>
        <taxon>Flavobacteriaceae</taxon>
        <taxon>Nonlabens</taxon>
    </lineage>
</organism>
<dbReference type="Pfam" id="PF01545">
    <property type="entry name" value="Cation_efflux"/>
    <property type="match status" value="1"/>
</dbReference>
<dbReference type="GO" id="GO:0005385">
    <property type="term" value="F:zinc ion transmembrane transporter activity"/>
    <property type="evidence" value="ECO:0007669"/>
    <property type="project" value="TreeGrafter"/>
</dbReference>
<dbReference type="Pfam" id="PF16916">
    <property type="entry name" value="ZT_dimer"/>
    <property type="match status" value="1"/>
</dbReference>
<feature type="transmembrane region" description="Helical" evidence="9">
    <location>
        <begin position="80"/>
        <end position="100"/>
    </location>
</feature>
<evidence type="ECO:0000256" key="6">
    <source>
        <dbReference type="ARBA" id="ARBA00022989"/>
    </source>
</evidence>
<evidence type="ECO:0000256" key="7">
    <source>
        <dbReference type="ARBA" id="ARBA00023065"/>
    </source>
</evidence>
<dbReference type="InterPro" id="IPR027469">
    <property type="entry name" value="Cation_efflux_TMD_sf"/>
</dbReference>
<keyword evidence="8 9" id="KW-0472">Membrane</keyword>
<evidence type="ECO:0000259" key="10">
    <source>
        <dbReference type="Pfam" id="PF01545"/>
    </source>
</evidence>
<comment type="subcellular location">
    <subcellularLocation>
        <location evidence="1">Membrane</location>
        <topology evidence="1">Multi-pass membrane protein</topology>
    </subcellularLocation>
</comment>
<reference evidence="12 13" key="1">
    <citation type="submission" date="2016-11" db="EMBL/GenBank/DDBJ databases">
        <title>Trade-off between light-utilization and light-protection in marine flavobacteria.</title>
        <authorList>
            <person name="Kumagai Y."/>
        </authorList>
    </citation>
    <scope>NUCLEOTIDE SEQUENCE [LARGE SCALE GENOMIC DNA]</scope>
    <source>
        <strain evidence="12 13">JCM 17109</strain>
    </source>
</reference>
<protein>
    <submittedName>
        <fullName evidence="12">Cation transporter</fullName>
    </submittedName>
</protein>
<evidence type="ECO:0000256" key="3">
    <source>
        <dbReference type="ARBA" id="ARBA00022448"/>
    </source>
</evidence>
<dbReference type="PANTHER" id="PTHR11562:SF17">
    <property type="entry name" value="RE54080P-RELATED"/>
    <property type="match status" value="1"/>
</dbReference>
<evidence type="ECO:0000256" key="9">
    <source>
        <dbReference type="SAM" id="Phobius"/>
    </source>
</evidence>
<dbReference type="SUPFAM" id="SSF161111">
    <property type="entry name" value="Cation efflux protein transmembrane domain-like"/>
    <property type="match status" value="1"/>
</dbReference>
<keyword evidence="4 9" id="KW-0812">Transmembrane</keyword>
<keyword evidence="3" id="KW-0813">Transport</keyword>
<evidence type="ECO:0000256" key="4">
    <source>
        <dbReference type="ARBA" id="ARBA00022692"/>
    </source>
</evidence>
<dbReference type="OrthoDB" id="9809646at2"/>
<keyword evidence="7" id="KW-0406">Ion transport</keyword>
<feature type="domain" description="Cation efflux protein cytoplasmic" evidence="11">
    <location>
        <begin position="210"/>
        <end position="283"/>
    </location>
</feature>
<feature type="domain" description="Cation efflux protein transmembrane" evidence="10">
    <location>
        <begin position="17"/>
        <end position="202"/>
    </location>
</feature>
<dbReference type="InterPro" id="IPR027470">
    <property type="entry name" value="Cation_efflux_CTD"/>
</dbReference>